<feature type="region of interest" description="Disordered" evidence="1">
    <location>
        <begin position="1"/>
        <end position="99"/>
    </location>
</feature>
<organism evidence="2 3">
    <name type="scientific">Symbiodinium natans</name>
    <dbReference type="NCBI Taxonomy" id="878477"/>
    <lineage>
        <taxon>Eukaryota</taxon>
        <taxon>Sar</taxon>
        <taxon>Alveolata</taxon>
        <taxon>Dinophyceae</taxon>
        <taxon>Suessiales</taxon>
        <taxon>Symbiodiniaceae</taxon>
        <taxon>Symbiodinium</taxon>
    </lineage>
</organism>
<feature type="compositionally biased region" description="Acidic residues" evidence="1">
    <location>
        <begin position="64"/>
        <end position="83"/>
    </location>
</feature>
<accession>A0A812RW69</accession>
<name>A0A812RW69_9DINO</name>
<gene>
    <name evidence="2" type="ORF">SNAT2548_LOCUS25349</name>
</gene>
<dbReference type="Proteomes" id="UP000604046">
    <property type="component" value="Unassembled WGS sequence"/>
</dbReference>
<comment type="caution">
    <text evidence="2">The sequence shown here is derived from an EMBL/GenBank/DDBJ whole genome shotgun (WGS) entry which is preliminary data.</text>
</comment>
<protein>
    <submittedName>
        <fullName evidence="2">Uncharacterized protein</fullName>
    </submittedName>
</protein>
<reference evidence="2" key="1">
    <citation type="submission" date="2021-02" db="EMBL/GenBank/DDBJ databases">
        <authorList>
            <person name="Dougan E. K."/>
            <person name="Rhodes N."/>
            <person name="Thang M."/>
            <person name="Chan C."/>
        </authorList>
    </citation>
    <scope>NUCLEOTIDE SEQUENCE</scope>
</reference>
<dbReference type="EMBL" id="CAJNDS010002389">
    <property type="protein sequence ID" value="CAE7457966.1"/>
    <property type="molecule type" value="Genomic_DNA"/>
</dbReference>
<sequence length="99" mass="10405">MGSSGVEMTAEESETAGLIPKLESGEPTQEEEAEVEDAGPAPKSGGVSCRPPQLLLDAPLPPTIDDDDPPGYWGEDDSMADELEAPRTSNPELGTRLPE</sequence>
<evidence type="ECO:0000313" key="3">
    <source>
        <dbReference type="Proteomes" id="UP000604046"/>
    </source>
</evidence>
<keyword evidence="3" id="KW-1185">Reference proteome</keyword>
<feature type="compositionally biased region" description="Acidic residues" evidence="1">
    <location>
        <begin position="28"/>
        <end position="37"/>
    </location>
</feature>
<dbReference type="AlphaFoldDB" id="A0A812RW69"/>
<evidence type="ECO:0000313" key="2">
    <source>
        <dbReference type="EMBL" id="CAE7457966.1"/>
    </source>
</evidence>
<evidence type="ECO:0000256" key="1">
    <source>
        <dbReference type="SAM" id="MobiDB-lite"/>
    </source>
</evidence>
<proteinExistence type="predicted"/>